<dbReference type="Pfam" id="PF20152">
    <property type="entry name" value="DUF6534"/>
    <property type="match status" value="1"/>
</dbReference>
<proteinExistence type="predicted"/>
<gene>
    <name evidence="3" type="ORF">P691DRAFT_777759</name>
</gene>
<evidence type="ECO:0000256" key="1">
    <source>
        <dbReference type="SAM" id="Phobius"/>
    </source>
</evidence>
<feature type="transmembrane region" description="Helical" evidence="1">
    <location>
        <begin position="58"/>
        <end position="79"/>
    </location>
</feature>
<dbReference type="InterPro" id="IPR045339">
    <property type="entry name" value="DUF6534"/>
</dbReference>
<comment type="caution">
    <text evidence="3">The sequence shown here is derived from an EMBL/GenBank/DDBJ whole genome shotgun (WGS) entry which is preliminary data.</text>
</comment>
<feature type="transmembrane region" description="Helical" evidence="1">
    <location>
        <begin position="237"/>
        <end position="255"/>
    </location>
</feature>
<feature type="transmembrane region" description="Helical" evidence="1">
    <location>
        <begin position="128"/>
        <end position="147"/>
    </location>
</feature>
<feature type="transmembrane region" description="Helical" evidence="1">
    <location>
        <begin position="91"/>
        <end position="116"/>
    </location>
</feature>
<protein>
    <recommendedName>
        <fullName evidence="2">DUF6534 domain-containing protein</fullName>
    </recommendedName>
</protein>
<feature type="transmembrane region" description="Helical" evidence="1">
    <location>
        <begin position="20"/>
        <end position="46"/>
    </location>
</feature>
<reference evidence="3" key="1">
    <citation type="submission" date="2020-11" db="EMBL/GenBank/DDBJ databases">
        <authorList>
            <consortium name="DOE Joint Genome Institute"/>
            <person name="Ahrendt S."/>
            <person name="Riley R."/>
            <person name="Andreopoulos W."/>
            <person name="Labutti K."/>
            <person name="Pangilinan J."/>
            <person name="Ruiz-Duenas F.J."/>
            <person name="Barrasa J.M."/>
            <person name="Sanchez-Garcia M."/>
            <person name="Camarero S."/>
            <person name="Miyauchi S."/>
            <person name="Serrano A."/>
            <person name="Linde D."/>
            <person name="Babiker R."/>
            <person name="Drula E."/>
            <person name="Ayuso-Fernandez I."/>
            <person name="Pacheco R."/>
            <person name="Padilla G."/>
            <person name="Ferreira P."/>
            <person name="Barriuso J."/>
            <person name="Kellner H."/>
            <person name="Castanera R."/>
            <person name="Alfaro M."/>
            <person name="Ramirez L."/>
            <person name="Pisabarro A.G."/>
            <person name="Kuo A."/>
            <person name="Tritt A."/>
            <person name="Lipzen A."/>
            <person name="He G."/>
            <person name="Yan M."/>
            <person name="Ng V."/>
            <person name="Cullen D."/>
            <person name="Martin F."/>
            <person name="Rosso M.-N."/>
            <person name="Henrissat B."/>
            <person name="Hibbett D."/>
            <person name="Martinez A.T."/>
            <person name="Grigoriev I.V."/>
        </authorList>
    </citation>
    <scope>NUCLEOTIDE SEQUENCE</scope>
    <source>
        <strain evidence="3">MF-IS2</strain>
    </source>
</reference>
<dbReference type="PANTHER" id="PTHR40465:SF1">
    <property type="entry name" value="DUF6534 DOMAIN-CONTAINING PROTEIN"/>
    <property type="match status" value="1"/>
</dbReference>
<dbReference type="AlphaFoldDB" id="A0A9P6BYH4"/>
<evidence type="ECO:0000313" key="3">
    <source>
        <dbReference type="EMBL" id="KAF9445161.1"/>
    </source>
</evidence>
<organism evidence="3 4">
    <name type="scientific">Macrolepiota fuliginosa MF-IS2</name>
    <dbReference type="NCBI Taxonomy" id="1400762"/>
    <lineage>
        <taxon>Eukaryota</taxon>
        <taxon>Fungi</taxon>
        <taxon>Dikarya</taxon>
        <taxon>Basidiomycota</taxon>
        <taxon>Agaricomycotina</taxon>
        <taxon>Agaricomycetes</taxon>
        <taxon>Agaricomycetidae</taxon>
        <taxon>Agaricales</taxon>
        <taxon>Agaricineae</taxon>
        <taxon>Agaricaceae</taxon>
        <taxon>Macrolepiota</taxon>
    </lineage>
</organism>
<keyword evidence="1" id="KW-0472">Membrane</keyword>
<evidence type="ECO:0000259" key="2">
    <source>
        <dbReference type="Pfam" id="PF20152"/>
    </source>
</evidence>
<name>A0A9P6BYH4_9AGAR</name>
<keyword evidence="1" id="KW-0812">Transmembrane</keyword>
<dbReference type="OrthoDB" id="2884999at2759"/>
<feature type="domain" description="DUF6534" evidence="2">
    <location>
        <begin position="177"/>
        <end position="263"/>
    </location>
</feature>
<sequence length="332" mass="37327">MSSTPATIPFAIFDNLLEQTYGVLLAGVFTGCLLFGILVLQVFLYYSRKMRDPLILRVLPAFLIVMEFIHQMLLCVAVYKIVINNFGNEGVAVLIIPELFIASFFQGFCAVSAQLFYTYRIWKFSNKFWIVPCVTIPLMMTQLGFTFANNALTLIHRDIAYLQTITYTVYVVHSVNVFLDLFFVIVMVFLLSKERQVFKYTQTMVHRLLMLTINTGLMTTIATALTIVFVAAKPDTFIYAFFNILVSSLYGNSVMANLNSRDYVRGDAEQVLASNVQFHELTMNPSYGRSSSATRVRPSKGLVNEVTISQATVIKKDSSSDYTGAYKSGGDV</sequence>
<dbReference type="PANTHER" id="PTHR40465">
    <property type="entry name" value="CHROMOSOME 1, WHOLE GENOME SHOTGUN SEQUENCE"/>
    <property type="match status" value="1"/>
</dbReference>
<keyword evidence="4" id="KW-1185">Reference proteome</keyword>
<evidence type="ECO:0000313" key="4">
    <source>
        <dbReference type="Proteomes" id="UP000807342"/>
    </source>
</evidence>
<dbReference type="Proteomes" id="UP000807342">
    <property type="component" value="Unassembled WGS sequence"/>
</dbReference>
<feature type="transmembrane region" description="Helical" evidence="1">
    <location>
        <begin position="211"/>
        <end position="231"/>
    </location>
</feature>
<keyword evidence="1" id="KW-1133">Transmembrane helix</keyword>
<dbReference type="EMBL" id="MU151320">
    <property type="protein sequence ID" value="KAF9445161.1"/>
    <property type="molecule type" value="Genomic_DNA"/>
</dbReference>
<accession>A0A9P6BYH4</accession>
<feature type="transmembrane region" description="Helical" evidence="1">
    <location>
        <begin position="167"/>
        <end position="191"/>
    </location>
</feature>